<organism evidence="1 2">
    <name type="scientific">Lindgomyces ingoldianus</name>
    <dbReference type="NCBI Taxonomy" id="673940"/>
    <lineage>
        <taxon>Eukaryota</taxon>
        <taxon>Fungi</taxon>
        <taxon>Dikarya</taxon>
        <taxon>Ascomycota</taxon>
        <taxon>Pezizomycotina</taxon>
        <taxon>Dothideomycetes</taxon>
        <taxon>Pleosporomycetidae</taxon>
        <taxon>Pleosporales</taxon>
        <taxon>Lindgomycetaceae</taxon>
        <taxon>Lindgomyces</taxon>
    </lineage>
</organism>
<keyword evidence="2" id="KW-1185">Reference proteome</keyword>
<protein>
    <submittedName>
        <fullName evidence="1">Uncharacterized protein</fullName>
    </submittedName>
</protein>
<reference evidence="1" key="1">
    <citation type="journal article" date="2020" name="Stud. Mycol.">
        <title>101 Dothideomycetes genomes: a test case for predicting lifestyles and emergence of pathogens.</title>
        <authorList>
            <person name="Haridas S."/>
            <person name="Albert R."/>
            <person name="Binder M."/>
            <person name="Bloem J."/>
            <person name="Labutti K."/>
            <person name="Salamov A."/>
            <person name="Andreopoulos B."/>
            <person name="Baker S."/>
            <person name="Barry K."/>
            <person name="Bills G."/>
            <person name="Bluhm B."/>
            <person name="Cannon C."/>
            <person name="Castanera R."/>
            <person name="Culley D."/>
            <person name="Daum C."/>
            <person name="Ezra D."/>
            <person name="Gonzalez J."/>
            <person name="Henrissat B."/>
            <person name="Kuo A."/>
            <person name="Liang C."/>
            <person name="Lipzen A."/>
            <person name="Lutzoni F."/>
            <person name="Magnuson J."/>
            <person name="Mondo S."/>
            <person name="Nolan M."/>
            <person name="Ohm R."/>
            <person name="Pangilinan J."/>
            <person name="Park H.-J."/>
            <person name="Ramirez L."/>
            <person name="Alfaro M."/>
            <person name="Sun H."/>
            <person name="Tritt A."/>
            <person name="Yoshinaga Y."/>
            <person name="Zwiers L.-H."/>
            <person name="Turgeon B."/>
            <person name="Goodwin S."/>
            <person name="Spatafora J."/>
            <person name="Crous P."/>
            <person name="Grigoriev I."/>
        </authorList>
    </citation>
    <scope>NUCLEOTIDE SEQUENCE</scope>
    <source>
        <strain evidence="1">ATCC 200398</strain>
    </source>
</reference>
<proteinExistence type="predicted"/>
<name>A0ACB6QX99_9PLEO</name>
<comment type="caution">
    <text evidence="1">The sequence shown here is derived from an EMBL/GenBank/DDBJ whole genome shotgun (WGS) entry which is preliminary data.</text>
</comment>
<gene>
    <name evidence="1" type="ORF">BDR25DRAFT_259887</name>
</gene>
<dbReference type="EMBL" id="MU003504">
    <property type="protein sequence ID" value="KAF2471506.1"/>
    <property type="molecule type" value="Genomic_DNA"/>
</dbReference>
<accession>A0ACB6QX99</accession>
<sequence length="899" mass="100880">MKYGDTLRQRSIPEWVHFNIDYDYLKDLIKHQTTPGAGKAVSIPGQEEPMERAFGDTFFRVLKAQHDRINLFIKSKSGEIERRVDHISKRLLQLQARQTADSPGTRLPARTVEKYAKIDADVTKAGEEIRSLSRFRVAQCTGFHKILKKYKRWTRDLELERCFREEIIESPESFFELDLGYLLDQYIDVLGALRAPFDSSKARTSSGETGKNAFPSSQNDANVPARFSKAVEEGSELDFDISLATIPLGAQGSKATYWVHPDHIVEVEVMLLQQMRLFTSISTKASSSPRGSPCSSPVHRKSSATSGKYFGNEGEIGSIILDHPDTFAINQNASTVGSSEEATGTIRARAAGNARWTSSGEAAVVVGLESNQNIEGPEPINVAKLKRKHLEAFLEPFTLPRTRRNSALTEQVEQSEDAAQENTAMVQKWLIDHANIRPIAGLFAKRTRFVGLRNGPTGGLWAYLDRDIYMKSSLHKDLKSNEWVANARVGSSRFPHAVLEVHREGSQSQELIQLLDQSHLLERVRGFSLEIHTVWTCCQPEAMSTPLWMPLLDTDIRRVPVPVKRQCRNAGSVSDSASQTSPPHTGTSATSMTDGRTSPCALRNGESSATSGPGLIQAPPLRAFRKKPQRPYSEYLPPVQAEEQPRTRGYWNEYDNPESEDEGYYIYVDPNATIKFPGQELMEAWTRKAKRLFCVGEVPQESSLLSTAELGIGDDGDDDDEEEEEGEEEEETADESVLTSLTNYGAIASNRRTPQHEHDGYFSGLFRSLRNPHRDVTVLDTMRWHSERERQSFLAEIHTRQHEREMTKLRFYSTCLAAAAIIDIILSSLTITSRRKERGIVDGVILFGTISNLLLLVIAVLSMKTRQERLGWLHHVVVYVIATGIVVMDVLLLRWVLSP</sequence>
<evidence type="ECO:0000313" key="2">
    <source>
        <dbReference type="Proteomes" id="UP000799755"/>
    </source>
</evidence>
<evidence type="ECO:0000313" key="1">
    <source>
        <dbReference type="EMBL" id="KAF2471506.1"/>
    </source>
</evidence>
<dbReference type="Proteomes" id="UP000799755">
    <property type="component" value="Unassembled WGS sequence"/>
</dbReference>